<feature type="transmembrane region" description="Helical" evidence="25">
    <location>
        <begin position="652"/>
        <end position="672"/>
    </location>
</feature>
<feature type="binding site" evidence="22">
    <location>
        <position position="348"/>
    </location>
    <ligand>
        <name>Mg(2+)</name>
        <dbReference type="ChEBI" id="CHEBI:18420"/>
        <label>2</label>
        <note>catalytic</note>
    </ligand>
</feature>
<feature type="binding site" evidence="22">
    <location>
        <position position="391"/>
    </location>
    <ligand>
        <name>Mg(2+)</name>
        <dbReference type="ChEBI" id="CHEBI:18420"/>
        <label>1</label>
        <note>catalytic</note>
    </ligand>
</feature>
<feature type="non-terminal residue" evidence="27">
    <location>
        <position position="1"/>
    </location>
</feature>
<dbReference type="CDD" id="cd07302">
    <property type="entry name" value="CHD"/>
    <property type="match status" value="2"/>
</dbReference>
<evidence type="ECO:0000256" key="2">
    <source>
        <dbReference type="ARBA" id="ARBA00001936"/>
    </source>
</evidence>
<feature type="transmembrane region" description="Helical" evidence="25">
    <location>
        <begin position="786"/>
        <end position="803"/>
    </location>
</feature>
<accession>A0AAV2HSA9</accession>
<evidence type="ECO:0000256" key="6">
    <source>
        <dbReference type="ARBA" id="ARBA00022692"/>
    </source>
</evidence>
<feature type="region of interest" description="Disordered" evidence="24">
    <location>
        <begin position="1"/>
        <end position="28"/>
    </location>
</feature>
<keyword evidence="17 23" id="KW-0456">Lyase</keyword>
<dbReference type="GO" id="GO:0004016">
    <property type="term" value="F:adenylate cyclase activity"/>
    <property type="evidence" value="ECO:0007669"/>
    <property type="project" value="UniProtKB-EC"/>
</dbReference>
<comment type="caution">
    <text evidence="27">The sequence shown here is derived from an EMBL/GenBank/DDBJ whole genome shotgun (WGS) entry which is preliminary data.</text>
</comment>
<dbReference type="InterPro" id="IPR030672">
    <property type="entry name" value="Adcy"/>
</dbReference>
<evidence type="ECO:0000256" key="5">
    <source>
        <dbReference type="ARBA" id="ARBA00022475"/>
    </source>
</evidence>
<evidence type="ECO:0000313" key="27">
    <source>
        <dbReference type="EMBL" id="CAL1535011.1"/>
    </source>
</evidence>
<evidence type="ECO:0000256" key="18">
    <source>
        <dbReference type="ARBA" id="ARBA00070496"/>
    </source>
</evidence>
<keyword evidence="6 25" id="KW-0812">Transmembrane</keyword>
<comment type="cofactor">
    <cofactor evidence="22">
        <name>Mg(2+)</name>
        <dbReference type="ChEBI" id="CHEBI:18420"/>
    </cofactor>
    <cofactor evidence="22">
        <name>Mn(2+)</name>
        <dbReference type="ChEBI" id="CHEBI:29035"/>
    </cofactor>
    <text evidence="22">Binds 2 magnesium ions per subunit. Is also active with manganese (in vitro).</text>
</comment>
<dbReference type="GO" id="GO:0035556">
    <property type="term" value="P:intracellular signal transduction"/>
    <property type="evidence" value="ECO:0007669"/>
    <property type="project" value="InterPro"/>
</dbReference>
<keyword evidence="5" id="KW-1003">Cell membrane</keyword>
<feature type="transmembrane region" description="Helical" evidence="25">
    <location>
        <begin position="722"/>
        <end position="747"/>
    </location>
</feature>
<evidence type="ECO:0000256" key="23">
    <source>
        <dbReference type="RuleBase" id="RU000405"/>
    </source>
</evidence>
<comment type="similarity">
    <text evidence="23">Belongs to the adenylyl cyclase class-4/guanylyl cyclase family.</text>
</comment>
<reference evidence="27 28" key="1">
    <citation type="submission" date="2024-04" db="EMBL/GenBank/DDBJ databases">
        <authorList>
            <consortium name="Genoscope - CEA"/>
            <person name="William W."/>
        </authorList>
    </citation>
    <scope>NUCLEOTIDE SEQUENCE [LARGE SCALE GENOMIC DNA]</scope>
</reference>
<feature type="transmembrane region" description="Helical" evidence="25">
    <location>
        <begin position="808"/>
        <end position="828"/>
    </location>
</feature>
<keyword evidence="13" id="KW-0115">cAMP biosynthesis</keyword>
<keyword evidence="8" id="KW-0677">Repeat</keyword>
<dbReference type="EC" id="4.6.1.1" evidence="4"/>
<evidence type="ECO:0000256" key="1">
    <source>
        <dbReference type="ARBA" id="ARBA00001593"/>
    </source>
</evidence>
<dbReference type="SUPFAM" id="SSF55073">
    <property type="entry name" value="Nucleotide cyclase"/>
    <property type="match status" value="2"/>
</dbReference>
<keyword evidence="10" id="KW-0067">ATP-binding</keyword>
<evidence type="ECO:0000256" key="4">
    <source>
        <dbReference type="ARBA" id="ARBA00012201"/>
    </source>
</evidence>
<feature type="transmembrane region" description="Helical" evidence="25">
    <location>
        <begin position="130"/>
        <end position="154"/>
    </location>
</feature>
<feature type="binding site" evidence="22">
    <location>
        <position position="347"/>
    </location>
    <ligand>
        <name>Mg(2+)</name>
        <dbReference type="ChEBI" id="CHEBI:18420"/>
        <label>1</label>
        <note>catalytic</note>
    </ligand>
</feature>
<keyword evidence="16 22" id="KW-0464">Manganese</keyword>
<dbReference type="PANTHER" id="PTHR45627:SF12">
    <property type="entry name" value="ADENYLATE CYCLASE TYPE 2"/>
    <property type="match status" value="1"/>
</dbReference>
<organism evidence="27 28">
    <name type="scientific">Lymnaea stagnalis</name>
    <name type="common">Great pond snail</name>
    <name type="synonym">Helix stagnalis</name>
    <dbReference type="NCBI Taxonomy" id="6523"/>
    <lineage>
        <taxon>Eukaryota</taxon>
        <taxon>Metazoa</taxon>
        <taxon>Spiralia</taxon>
        <taxon>Lophotrochozoa</taxon>
        <taxon>Mollusca</taxon>
        <taxon>Gastropoda</taxon>
        <taxon>Heterobranchia</taxon>
        <taxon>Euthyneura</taxon>
        <taxon>Panpulmonata</taxon>
        <taxon>Hygrophila</taxon>
        <taxon>Lymnaeoidea</taxon>
        <taxon>Lymnaeidae</taxon>
        <taxon>Lymnaea</taxon>
    </lineage>
</organism>
<keyword evidence="11 22" id="KW-0460">Magnesium</keyword>
<evidence type="ECO:0000256" key="7">
    <source>
        <dbReference type="ARBA" id="ARBA00022723"/>
    </source>
</evidence>
<dbReference type="SMART" id="SM00044">
    <property type="entry name" value="CYCc"/>
    <property type="match status" value="2"/>
</dbReference>
<feature type="transmembrane region" description="Helical" evidence="25">
    <location>
        <begin position="166"/>
        <end position="184"/>
    </location>
</feature>
<dbReference type="Pfam" id="PF16214">
    <property type="entry name" value="AC_N"/>
    <property type="match status" value="1"/>
</dbReference>
<evidence type="ECO:0000259" key="26">
    <source>
        <dbReference type="PROSITE" id="PS50125"/>
    </source>
</evidence>
<evidence type="ECO:0000256" key="13">
    <source>
        <dbReference type="ARBA" id="ARBA00022998"/>
    </source>
</evidence>
<evidence type="ECO:0000256" key="10">
    <source>
        <dbReference type="ARBA" id="ARBA00022840"/>
    </source>
</evidence>
<evidence type="ECO:0000256" key="11">
    <source>
        <dbReference type="ARBA" id="ARBA00022842"/>
    </source>
</evidence>
<dbReference type="InterPro" id="IPR018297">
    <property type="entry name" value="A/G_cyclase_CS"/>
</dbReference>
<comment type="subcellular location">
    <subcellularLocation>
        <location evidence="3">Cell membrane</location>
        <topology evidence="3">Multi-pass membrane protein</topology>
    </subcellularLocation>
</comment>
<keyword evidence="14 25" id="KW-0472">Membrane</keyword>
<dbReference type="PIRSF" id="PIRSF039050">
    <property type="entry name" value="Ade_cyc"/>
    <property type="match status" value="1"/>
</dbReference>
<dbReference type="Pfam" id="PF06327">
    <property type="entry name" value="Adcy_cons_dom"/>
    <property type="match status" value="1"/>
</dbReference>
<comment type="catalytic activity">
    <reaction evidence="1">
        <text>ATP = 3',5'-cyclic AMP + diphosphate</text>
        <dbReference type="Rhea" id="RHEA:15389"/>
        <dbReference type="ChEBI" id="CHEBI:30616"/>
        <dbReference type="ChEBI" id="CHEBI:33019"/>
        <dbReference type="ChEBI" id="CHEBI:58165"/>
        <dbReference type="EC" id="4.6.1.1"/>
    </reaction>
</comment>
<evidence type="ECO:0000256" key="9">
    <source>
        <dbReference type="ARBA" id="ARBA00022741"/>
    </source>
</evidence>
<evidence type="ECO:0000256" key="24">
    <source>
        <dbReference type="SAM" id="MobiDB-lite"/>
    </source>
</evidence>
<evidence type="ECO:0000256" key="21">
    <source>
        <dbReference type="ARBA" id="ARBA00081427"/>
    </source>
</evidence>
<evidence type="ECO:0000256" key="14">
    <source>
        <dbReference type="ARBA" id="ARBA00023136"/>
    </source>
</evidence>
<name>A0AAV2HSA9_LYMST</name>
<dbReference type="GO" id="GO:0007189">
    <property type="term" value="P:adenylate cyclase-activating G protein-coupled receptor signaling pathway"/>
    <property type="evidence" value="ECO:0007669"/>
    <property type="project" value="TreeGrafter"/>
</dbReference>
<keyword evidence="15" id="KW-0325">Glycoprotein</keyword>
<dbReference type="PROSITE" id="PS00452">
    <property type="entry name" value="GUANYLATE_CYCLASE_1"/>
    <property type="match status" value="2"/>
</dbReference>
<keyword evidence="9" id="KW-0547">Nucleotide-binding</keyword>
<comment type="cofactor">
    <cofactor evidence="2">
        <name>Mn(2+)</name>
        <dbReference type="ChEBI" id="CHEBI:29035"/>
    </cofactor>
</comment>
<dbReference type="AlphaFoldDB" id="A0AAV2HSA9"/>
<feature type="domain" description="Guanylate cyclase" evidence="26">
    <location>
        <begin position="342"/>
        <end position="469"/>
    </location>
</feature>
<dbReference type="GO" id="GO:0005524">
    <property type="term" value="F:ATP binding"/>
    <property type="evidence" value="ECO:0007669"/>
    <property type="project" value="UniProtKB-KW"/>
</dbReference>
<dbReference type="GO" id="GO:0046872">
    <property type="term" value="F:metal ion binding"/>
    <property type="evidence" value="ECO:0007669"/>
    <property type="project" value="UniProtKB-KW"/>
</dbReference>
<feature type="compositionally biased region" description="Polar residues" evidence="24">
    <location>
        <begin position="1"/>
        <end position="20"/>
    </location>
</feature>
<feature type="domain" description="Guanylate cyclase" evidence="26">
    <location>
        <begin position="933"/>
        <end position="1075"/>
    </location>
</feature>
<feature type="transmembrane region" description="Helical" evidence="25">
    <location>
        <begin position="97"/>
        <end position="118"/>
    </location>
</feature>
<evidence type="ECO:0000256" key="12">
    <source>
        <dbReference type="ARBA" id="ARBA00022989"/>
    </source>
</evidence>
<dbReference type="FunFam" id="3.30.70.1230:FF:000014">
    <property type="entry name" value="adenylate cyclase type 9"/>
    <property type="match status" value="1"/>
</dbReference>
<dbReference type="GO" id="GO:0005886">
    <property type="term" value="C:plasma membrane"/>
    <property type="evidence" value="ECO:0007669"/>
    <property type="project" value="UniProtKB-SubCell"/>
</dbReference>
<dbReference type="Gene3D" id="3.30.70.1230">
    <property type="entry name" value="Nucleotide cyclase"/>
    <property type="match status" value="2"/>
</dbReference>
<sequence length="1096" mass="122808">NRGNKDSNGSSVLTLSSGQGDSPPLTPILRRPTVVAHEQRLSSISSQITLFHNVGGEDRYSAGVKQDKTLSLKRVKGSFNDLDLEQLYKTYTVRNKYPLVVIYLAVLALGSFILLIVTATHGKASPNIHYIGQVVNLCISFVYFLTLLLIVVFAAQQSFLAHPTGLAMFIVIGTTISVNVYFAFSAPEERSPTSDVPVLFYTIVVSYMVLPLSRKWMLISGSAITVLHVITVGPILATTRNAPDLGKELVCTFLVLVCANLMGLSHKFLSEIVHRRAFLEARNSVDSMIKLEKEKLQQDELLVSCIPSNLVAEIKRDLQENMREPRPTLFHDLYVERYDNVSILYADIVNFTPLASECTAAELVKMLNELFGRFDQLASKSNCMRIKILGDCYYCVSGVPNADKHHALNCVRMGLRMLDAIRDVREATGVDVDMRIGVHTGSVLCGVLGLRKWQYDVWSDDVTIANYMESGGLPGRVHISRQTLAFLEGEYEVEEGKGHERSAYLAENKVETYLVVPVERRHARDRKLGKTRYHLSGLRKSLRVTKFLETWGVDKPFANLKTSSMVSKVLSLTSLALIDSNFMMNSSGIDQGLLAADKQQQEEINMRLQERLNNITNNSFQCKSEAEMHSVLLRFLDPFAEHSFSKQPDDMFFFYVISALVFFIVIFIIQAVMLPRSALFFVTSTLSCLLLTVLTAICLCHKIPVLKRCHKVLDIFAHISTYIGRILWVRVVLSLSCVGIIFFASAITMSNCDRPELPSVCQFNASVNSSGNQVNSSRIGSGSCNPPYFLLSFMIAFTSYSIFIQISFIIKLIFLAVMFIIVNLSIHVGKGDVFDAFDQCSNGNSIPLKFKTSICIAVVLITMHYLDRQMEYANRLGHLFKLQFQRETEQVKMMAAINKIVLENIIPSHVIAYYLRSSRKNEELYHESCSNVCVMFASIPNFKDFYQQTKANGEGLECIRVLNEIISDFDLLLIKSHQDVEKIKTIGSTYMAATGLQTGPRRQQEEEPWEVNIVLMIEFSLNMMETLDNINQHSYNNFSLRIGVNNGPVIAGVIGARKPQYDIWGDTVNVASRMDSSGLPGKIQVVHLISLISAGI</sequence>
<dbReference type="PANTHER" id="PTHR45627">
    <property type="entry name" value="ADENYLATE CYCLASE TYPE 1"/>
    <property type="match status" value="1"/>
</dbReference>
<dbReference type="FunFam" id="3.30.70.1230:FF:000008">
    <property type="entry name" value="Adenylate cyclase type 9"/>
    <property type="match status" value="1"/>
</dbReference>
<proteinExistence type="inferred from homology"/>
<evidence type="ECO:0000256" key="3">
    <source>
        <dbReference type="ARBA" id="ARBA00004651"/>
    </source>
</evidence>
<feature type="binding site" evidence="22">
    <location>
        <position position="391"/>
    </location>
    <ligand>
        <name>Mg(2+)</name>
        <dbReference type="ChEBI" id="CHEBI:18420"/>
        <label>2</label>
        <note>catalytic</note>
    </ligand>
</feature>
<keyword evidence="12 25" id="KW-1133">Transmembrane helix</keyword>
<dbReference type="GO" id="GO:0006171">
    <property type="term" value="P:cAMP biosynthetic process"/>
    <property type="evidence" value="ECO:0007669"/>
    <property type="project" value="UniProtKB-KW"/>
</dbReference>
<evidence type="ECO:0000256" key="15">
    <source>
        <dbReference type="ARBA" id="ARBA00023180"/>
    </source>
</evidence>
<feature type="binding site" evidence="22">
    <location>
        <position position="347"/>
    </location>
    <ligand>
        <name>Mg(2+)</name>
        <dbReference type="ChEBI" id="CHEBI:18420"/>
        <label>2</label>
        <note>catalytic</note>
    </ligand>
</feature>
<evidence type="ECO:0000256" key="20">
    <source>
        <dbReference type="ARBA" id="ARBA00081232"/>
    </source>
</evidence>
<feature type="transmembrane region" description="Helical" evidence="25">
    <location>
        <begin position="249"/>
        <end position="269"/>
    </location>
</feature>
<feature type="transmembrane region" description="Helical" evidence="25">
    <location>
        <begin position="196"/>
        <end position="212"/>
    </location>
</feature>
<evidence type="ECO:0000313" key="28">
    <source>
        <dbReference type="Proteomes" id="UP001497497"/>
    </source>
</evidence>
<keyword evidence="28" id="KW-1185">Reference proteome</keyword>
<protein>
    <recommendedName>
        <fullName evidence="18">Adenylate cyclase type 9</fullName>
        <ecNumber evidence="4">4.6.1.1</ecNumber>
    </recommendedName>
    <alternativeName>
        <fullName evidence="21">ATP pyrophosphate-lyase 9</fullName>
    </alternativeName>
    <alternativeName>
        <fullName evidence="19">Adenylate cyclase type IX</fullName>
    </alternativeName>
    <alternativeName>
        <fullName evidence="20">Adenylyl cyclase 9</fullName>
    </alternativeName>
</protein>
<dbReference type="PROSITE" id="PS50125">
    <property type="entry name" value="GUANYLATE_CYCLASE_2"/>
    <property type="match status" value="2"/>
</dbReference>
<feature type="transmembrane region" description="Helical" evidence="25">
    <location>
        <begin position="219"/>
        <end position="237"/>
    </location>
</feature>
<feature type="transmembrane region" description="Helical" evidence="25">
    <location>
        <begin position="848"/>
        <end position="866"/>
    </location>
</feature>
<evidence type="ECO:0000256" key="8">
    <source>
        <dbReference type="ARBA" id="ARBA00022737"/>
    </source>
</evidence>
<dbReference type="InterPro" id="IPR032628">
    <property type="entry name" value="AC_N"/>
</dbReference>
<evidence type="ECO:0000256" key="22">
    <source>
        <dbReference type="PIRSR" id="PIRSR039050-51"/>
    </source>
</evidence>
<dbReference type="EMBL" id="CAXITT010000188">
    <property type="protein sequence ID" value="CAL1535011.1"/>
    <property type="molecule type" value="Genomic_DNA"/>
</dbReference>
<dbReference type="Proteomes" id="UP001497497">
    <property type="component" value="Unassembled WGS sequence"/>
</dbReference>
<feature type="transmembrane region" description="Helical" evidence="25">
    <location>
        <begin position="678"/>
        <end position="701"/>
    </location>
</feature>
<evidence type="ECO:0000256" key="25">
    <source>
        <dbReference type="SAM" id="Phobius"/>
    </source>
</evidence>
<dbReference type="Pfam" id="PF00211">
    <property type="entry name" value="Guanylate_cyc"/>
    <property type="match status" value="2"/>
</dbReference>
<gene>
    <name evidence="27" type="ORF">GSLYS_00008971001</name>
</gene>
<evidence type="ECO:0000256" key="17">
    <source>
        <dbReference type="ARBA" id="ARBA00023239"/>
    </source>
</evidence>
<dbReference type="InterPro" id="IPR029787">
    <property type="entry name" value="Nucleotide_cyclase"/>
</dbReference>
<evidence type="ECO:0000256" key="19">
    <source>
        <dbReference type="ARBA" id="ARBA00081225"/>
    </source>
</evidence>
<dbReference type="InterPro" id="IPR001054">
    <property type="entry name" value="A/G_cyclase"/>
</dbReference>
<dbReference type="InterPro" id="IPR009398">
    <property type="entry name" value="Adcy_conserved_dom"/>
</dbReference>
<evidence type="ECO:0000256" key="16">
    <source>
        <dbReference type="ARBA" id="ARBA00023211"/>
    </source>
</evidence>
<keyword evidence="7 22" id="KW-0479">Metal-binding</keyword>